<dbReference type="Gene3D" id="3.80.10.10">
    <property type="entry name" value="Ribonuclease Inhibitor"/>
    <property type="match status" value="1"/>
</dbReference>
<organism evidence="2 3">
    <name type="scientific">Meripilus lineatus</name>
    <dbReference type="NCBI Taxonomy" id="2056292"/>
    <lineage>
        <taxon>Eukaryota</taxon>
        <taxon>Fungi</taxon>
        <taxon>Dikarya</taxon>
        <taxon>Basidiomycota</taxon>
        <taxon>Agaricomycotina</taxon>
        <taxon>Agaricomycetes</taxon>
        <taxon>Polyporales</taxon>
        <taxon>Meripilaceae</taxon>
        <taxon>Meripilus</taxon>
    </lineage>
</organism>
<dbReference type="SUPFAM" id="SSF81383">
    <property type="entry name" value="F-box domain"/>
    <property type="match status" value="1"/>
</dbReference>
<proteinExistence type="predicted"/>
<protein>
    <recommendedName>
        <fullName evidence="4">F-box domain-containing protein</fullName>
    </recommendedName>
</protein>
<keyword evidence="3" id="KW-1185">Reference proteome</keyword>
<dbReference type="Proteomes" id="UP001212997">
    <property type="component" value="Unassembled WGS sequence"/>
</dbReference>
<evidence type="ECO:0000313" key="3">
    <source>
        <dbReference type="Proteomes" id="UP001212997"/>
    </source>
</evidence>
<name>A0AAD5UWT3_9APHY</name>
<dbReference type="EMBL" id="JANAWD010000408">
    <property type="protein sequence ID" value="KAJ3479896.1"/>
    <property type="molecule type" value="Genomic_DNA"/>
</dbReference>
<evidence type="ECO:0008006" key="4">
    <source>
        <dbReference type="Google" id="ProtNLM"/>
    </source>
</evidence>
<accession>A0AAD5UWT3</accession>
<dbReference type="AlphaFoldDB" id="A0AAD5UWT3"/>
<dbReference type="InterPro" id="IPR036047">
    <property type="entry name" value="F-box-like_dom_sf"/>
</dbReference>
<gene>
    <name evidence="2" type="ORF">NLI96_g8736</name>
</gene>
<evidence type="ECO:0000256" key="1">
    <source>
        <dbReference type="SAM" id="MobiDB-lite"/>
    </source>
</evidence>
<comment type="caution">
    <text evidence="2">The sequence shown here is derived from an EMBL/GenBank/DDBJ whole genome shotgun (WGS) entry which is preliminary data.</text>
</comment>
<reference evidence="2" key="1">
    <citation type="submission" date="2022-07" db="EMBL/GenBank/DDBJ databases">
        <title>Genome Sequence of Physisporinus lineatus.</title>
        <authorList>
            <person name="Buettner E."/>
        </authorList>
    </citation>
    <scope>NUCLEOTIDE SEQUENCE</scope>
    <source>
        <strain evidence="2">VT162</strain>
    </source>
</reference>
<dbReference type="InterPro" id="IPR032675">
    <property type="entry name" value="LRR_dom_sf"/>
</dbReference>
<feature type="region of interest" description="Disordered" evidence="1">
    <location>
        <begin position="28"/>
        <end position="54"/>
    </location>
</feature>
<sequence>MAQSATNTAQDDLIHINVESQLDRLPTILSFPSGSEEDPSITTSGSRSFPSTSTTQSTVVFTPAVANTIHGDAVRLVDLPGMGLPIELWFHTISLLARDAMSLLSCASTCRYLRDPAQRLIDKSHKRTIDPAGYDDLDELVQEIRNSPGHAKAIHHLFVEGKEESGLVALSAIPTRLSRQLMSLRQLSLMDSGFNTNYQLHPSTWMLYGRAFPSVTNLELAFVHFDSFNNFADLITSFPVLHILRVRYLRLGNHALPFGVTRGFSKRHMRLQELSLQDDETSLFLTPFIQWLFQGVFQVQHLILHGRATFVAGHRLLLHLRERLQDLTLGNAPGEACTTEDVRRLAETFRPGFPALSSFENWSIQEHDIPWVITILPHIMQSLKDLIIGIIPTSENLESLGWKRLDIVLSSWFMTNYAHHNAKLDLSVLYSSPNGQLYPVESSHAATIFNHPLLSTSKSCQLQPTDNFVSMAQLGANSIRADCACNDVGFNRDHPLKNEPSPKDLFVLAVGVDTAGLSSASAHFPTITSDPLLFTIGTIDHPHNDDVRLTNLKTGAARRTPNRFLATLKCV</sequence>
<evidence type="ECO:0000313" key="2">
    <source>
        <dbReference type="EMBL" id="KAJ3479896.1"/>
    </source>
</evidence>